<proteinExistence type="predicted"/>
<accession>A0A0L0S708</accession>
<protein>
    <recommendedName>
        <fullName evidence="5">DUF3844 domain-containing protein</fullName>
    </recommendedName>
</protein>
<keyword evidence="2" id="KW-0732">Signal</keyword>
<name>A0A0L0S708_ALLM3</name>
<evidence type="ECO:0000313" key="3">
    <source>
        <dbReference type="EMBL" id="KNE58181.1"/>
    </source>
</evidence>
<feature type="chain" id="PRO_5005547681" description="DUF3844 domain-containing protein" evidence="2">
    <location>
        <begin position="29"/>
        <end position="275"/>
    </location>
</feature>
<dbReference type="AlphaFoldDB" id="A0A0L0S708"/>
<feature type="signal peptide" evidence="2">
    <location>
        <begin position="1"/>
        <end position="28"/>
    </location>
</feature>
<organism evidence="3 4">
    <name type="scientific">Allomyces macrogynus (strain ATCC 38327)</name>
    <name type="common">Allomyces javanicus var. macrogynus</name>
    <dbReference type="NCBI Taxonomy" id="578462"/>
    <lineage>
        <taxon>Eukaryota</taxon>
        <taxon>Fungi</taxon>
        <taxon>Fungi incertae sedis</taxon>
        <taxon>Blastocladiomycota</taxon>
        <taxon>Blastocladiomycetes</taxon>
        <taxon>Blastocladiales</taxon>
        <taxon>Blastocladiaceae</taxon>
        <taxon>Allomyces</taxon>
    </lineage>
</organism>
<feature type="region of interest" description="Disordered" evidence="1">
    <location>
        <begin position="148"/>
        <end position="182"/>
    </location>
</feature>
<dbReference type="Proteomes" id="UP000054350">
    <property type="component" value="Unassembled WGS sequence"/>
</dbReference>
<feature type="compositionally biased region" description="Low complexity" evidence="1">
    <location>
        <begin position="158"/>
        <end position="182"/>
    </location>
</feature>
<dbReference type="VEuPathDB" id="FungiDB:AMAG_04993"/>
<evidence type="ECO:0000256" key="2">
    <source>
        <dbReference type="SAM" id="SignalP"/>
    </source>
</evidence>
<dbReference type="OrthoDB" id="5589617at2759"/>
<evidence type="ECO:0000256" key="1">
    <source>
        <dbReference type="SAM" id="MobiDB-lite"/>
    </source>
</evidence>
<dbReference type="EMBL" id="GG745332">
    <property type="protein sequence ID" value="KNE58181.1"/>
    <property type="molecule type" value="Genomic_DNA"/>
</dbReference>
<reference evidence="4" key="2">
    <citation type="submission" date="2009-11" db="EMBL/GenBank/DDBJ databases">
        <title>The Genome Sequence of Allomyces macrogynus strain ATCC 38327.</title>
        <authorList>
            <consortium name="The Broad Institute Genome Sequencing Platform"/>
            <person name="Russ C."/>
            <person name="Cuomo C."/>
            <person name="Shea T."/>
            <person name="Young S.K."/>
            <person name="Zeng Q."/>
            <person name="Koehrsen M."/>
            <person name="Haas B."/>
            <person name="Borodovsky M."/>
            <person name="Guigo R."/>
            <person name="Alvarado L."/>
            <person name="Berlin A."/>
            <person name="Borenstein D."/>
            <person name="Chen Z."/>
            <person name="Engels R."/>
            <person name="Freedman E."/>
            <person name="Gellesch M."/>
            <person name="Goldberg J."/>
            <person name="Griggs A."/>
            <person name="Gujja S."/>
            <person name="Heiman D."/>
            <person name="Hepburn T."/>
            <person name="Howarth C."/>
            <person name="Jen D."/>
            <person name="Larson L."/>
            <person name="Lewis B."/>
            <person name="Mehta T."/>
            <person name="Park D."/>
            <person name="Pearson M."/>
            <person name="Roberts A."/>
            <person name="Saif S."/>
            <person name="Shenoy N."/>
            <person name="Sisk P."/>
            <person name="Stolte C."/>
            <person name="Sykes S."/>
            <person name="Walk T."/>
            <person name="White J."/>
            <person name="Yandava C."/>
            <person name="Burger G."/>
            <person name="Gray M.W."/>
            <person name="Holland P.W.H."/>
            <person name="King N."/>
            <person name="Lang F.B.F."/>
            <person name="Roger A.J."/>
            <person name="Ruiz-Trillo I."/>
            <person name="Lander E."/>
            <person name="Nusbaum C."/>
        </authorList>
    </citation>
    <scope>NUCLEOTIDE SEQUENCE [LARGE SCALE GENOMIC DNA]</scope>
    <source>
        <strain evidence="4">ATCC 38327</strain>
    </source>
</reference>
<evidence type="ECO:0000313" key="4">
    <source>
        <dbReference type="Proteomes" id="UP000054350"/>
    </source>
</evidence>
<reference evidence="3 4" key="1">
    <citation type="submission" date="2009-11" db="EMBL/GenBank/DDBJ databases">
        <title>Annotation of Allomyces macrogynus ATCC 38327.</title>
        <authorList>
            <consortium name="The Broad Institute Genome Sequencing Platform"/>
            <person name="Russ C."/>
            <person name="Cuomo C."/>
            <person name="Burger G."/>
            <person name="Gray M.W."/>
            <person name="Holland P.W.H."/>
            <person name="King N."/>
            <person name="Lang F.B.F."/>
            <person name="Roger A.J."/>
            <person name="Ruiz-Trillo I."/>
            <person name="Young S.K."/>
            <person name="Zeng Q."/>
            <person name="Gargeya S."/>
            <person name="Fitzgerald M."/>
            <person name="Haas B."/>
            <person name="Abouelleil A."/>
            <person name="Alvarado L."/>
            <person name="Arachchi H.M."/>
            <person name="Berlin A."/>
            <person name="Chapman S.B."/>
            <person name="Gearin G."/>
            <person name="Goldberg J."/>
            <person name="Griggs A."/>
            <person name="Gujja S."/>
            <person name="Hansen M."/>
            <person name="Heiman D."/>
            <person name="Howarth C."/>
            <person name="Larimer J."/>
            <person name="Lui A."/>
            <person name="MacDonald P.J.P."/>
            <person name="McCowen C."/>
            <person name="Montmayeur A."/>
            <person name="Murphy C."/>
            <person name="Neiman D."/>
            <person name="Pearson M."/>
            <person name="Priest M."/>
            <person name="Roberts A."/>
            <person name="Saif S."/>
            <person name="Shea T."/>
            <person name="Sisk P."/>
            <person name="Stolte C."/>
            <person name="Sykes S."/>
            <person name="Wortman J."/>
            <person name="Nusbaum C."/>
            <person name="Birren B."/>
        </authorList>
    </citation>
    <scope>NUCLEOTIDE SEQUENCE [LARGE SCALE GENOMIC DNA]</scope>
    <source>
        <strain evidence="3 4">ATCC 38327</strain>
    </source>
</reference>
<gene>
    <name evidence="3" type="ORF">AMAG_04993</name>
</gene>
<keyword evidence="4" id="KW-1185">Reference proteome</keyword>
<evidence type="ECO:0008006" key="5">
    <source>
        <dbReference type="Google" id="ProtNLM"/>
    </source>
</evidence>
<sequence>MKLLPSAPTTQLLLALAVVLHLALGVTAAITRITITRPTSSSTWTAGSPQSISWDYKPGSKDADDATVTVELLAGDASIFSSNVVQTFDKSASAKSGGLTVRVNAGVVKGDQGKFKVRVTVKDSGFLGIGEATDTSDVFVVKAAENDNDDKDKDKKSSTSSSATKTTSTSTKSSNSTTAATTPATTIETVVITATATPTATPSTENDYQGSPCANQQVVCRDVTCKGRQLAFNECGNCQCGAALTESSDACPTHKGGRLAAAMAAAAALLPGFVV</sequence>